<comment type="caution">
    <text evidence="1">The sequence shown here is derived from an EMBL/GenBank/DDBJ whole genome shotgun (WGS) entry which is preliminary data.</text>
</comment>
<reference evidence="1 2" key="1">
    <citation type="submission" date="2018-12" db="EMBL/GenBank/DDBJ databases">
        <title>A novel vanA-carrying plasmid in a clinical isolate of Enterococcus avium.</title>
        <authorList>
            <person name="Bernasconi O.J."/>
            <person name="Luzzaro F."/>
            <person name="Endimiani A."/>
        </authorList>
    </citation>
    <scope>NUCLEOTIDE SEQUENCE [LARGE SCALE GENOMIC DNA]</scope>
    <source>
        <strain evidence="1 2">LC0559/18</strain>
    </source>
</reference>
<accession>A0A437UKW6</accession>
<dbReference type="Proteomes" id="UP000288388">
    <property type="component" value="Unassembled WGS sequence"/>
</dbReference>
<evidence type="ECO:0000313" key="2">
    <source>
        <dbReference type="Proteomes" id="UP000288388"/>
    </source>
</evidence>
<proteinExistence type="predicted"/>
<organism evidence="1 2">
    <name type="scientific">Enterococcus avium</name>
    <name type="common">Streptococcus avium</name>
    <dbReference type="NCBI Taxonomy" id="33945"/>
    <lineage>
        <taxon>Bacteria</taxon>
        <taxon>Bacillati</taxon>
        <taxon>Bacillota</taxon>
        <taxon>Bacilli</taxon>
        <taxon>Lactobacillales</taxon>
        <taxon>Enterococcaceae</taxon>
        <taxon>Enterococcus</taxon>
    </lineage>
</organism>
<dbReference type="AlphaFoldDB" id="A0A437UKW6"/>
<dbReference type="RefSeq" id="WP_127978464.1">
    <property type="nucleotide sequence ID" value="NZ_CAXOGR010000002.1"/>
</dbReference>
<evidence type="ECO:0008006" key="3">
    <source>
        <dbReference type="Google" id="ProtNLM"/>
    </source>
</evidence>
<name>A0A437UKW6_ENTAV</name>
<sequence length="368" mass="43058">MISFLAIVIIGILVISVMSGKNLDVVFIPLSIVFLCILMGGNLKNPDTDIYINMYYQNNFVKDIGFGLLIKLGNHFGLGFYHFKLLISILGLSMISVSLLGLVKNKSIFITLYFIYPFFFDIVQIRNFLCMAFFILGFRFLINEKKSGKFLFIIFVLLGASMQKIGLIYLPIVFFKDIYKKKWLKKMAIIFILISIIVGLSDSFLQSFTRNFLFFLEGNLQGLDNYLDRNTRFGWIIFWLEQIISFSIVFFGRKIMIKKDYNFSISEKAFVNGLYSVNYYMFFFLPLFVLDESFTRIIRNIMPLNSMMGAILISYMLTKYSEIKKISKNELIYILSVILYQVILFLLMKRTYSDSIITPVLEQNWIWR</sequence>
<protein>
    <recommendedName>
        <fullName evidence="3">EpsG family protein</fullName>
    </recommendedName>
</protein>
<dbReference type="EMBL" id="RYZS01000001">
    <property type="protein sequence ID" value="RVU94282.1"/>
    <property type="molecule type" value="Genomic_DNA"/>
</dbReference>
<evidence type="ECO:0000313" key="1">
    <source>
        <dbReference type="EMBL" id="RVU94282.1"/>
    </source>
</evidence>
<gene>
    <name evidence="1" type="ORF">EK398_05180</name>
</gene>
<dbReference type="Pfam" id="PF14897">
    <property type="entry name" value="EpsG"/>
    <property type="match status" value="1"/>
</dbReference>
<dbReference type="InterPro" id="IPR049458">
    <property type="entry name" value="EpsG-like"/>
</dbReference>